<evidence type="ECO:0000256" key="2">
    <source>
        <dbReference type="ARBA" id="ARBA00022670"/>
    </source>
</evidence>
<dbReference type="GO" id="GO:0046872">
    <property type="term" value="F:metal ion binding"/>
    <property type="evidence" value="ECO:0007669"/>
    <property type="project" value="UniProtKB-KW"/>
</dbReference>
<evidence type="ECO:0000256" key="8">
    <source>
        <dbReference type="PIRSR" id="PIRSR601577-2"/>
    </source>
</evidence>
<sequence>MRSILPLLLVSGPLPLSVAHEHSDCHHGIHADPDREGYSPQRYASHHPMIRRALSQSSFSPIRVHTVINSIDALDAAHQSFLLNDLLPKATGWLQQTLRVEPVISPLLFARNCTAYYATTPPTCGALADSLCGVAADGGAAVVPPELQEELRVCSSCFGAGCSTGSDCTTYPAGQGASDADFVLFVSSVQASNCGSSTLAYASTCQRDQFDRPILGHVNFCPARVSTEASSWELQLATAIHELLHAIGFTYSSWPLFRYPDGTPRTPRDADGRVPRTAQYVCPDGSVATNVQVPSNNTIEIATERGVTVTRMVTPKVASVARDLFGCDSLSGAELENQPTTSGACWGSHWEQRLFSSDLMTAVTTHLSKYSALSLAALEDSGWYVANYSLVDPLIWGRLQGCDFVTQKCVDNGVALQTANPTFCTVQNEFQCTIDHKAKATCNLYDFGSPLPAAFQYFSDPNLGGTVATYDYCPFYRGASNGDCDDTSNAPSTNYRAETLGSGSYCTTSTLSQPIGGFQLSQPVSSRPTCHVSRCFGASLLQFQIQASDGSLHWLNCTSGGAYVTPPPSLGISGSLLCPTSLWHICDASRCPERCSSTADESLCYGGVCTCGDSWDSACNTLLPPPPSPPDTPPPPSSPPPSLPPSATDCATTSAIIATVQSFSVPSALAPARITAALTSTLAPAAATRSHFPAATRPALLTAAPATLEPTPGATRCPTAILPTAASSPSSPVFSSSLATDPFFAAMLTSAPVVEVLLTFSLNTTEAKLDQPALIANLRAAIGCTPATCQIKLTFSPAVSGRRLSLRALPSLAARRRLAQLDVTAQVLLIGATQLSDPLVVAAQALASDTAAQLEAKLGVRVLSVAPARTTVFSSFSIVVAPPPPVPLAPSPLAPPPKESSGLDTTVLIIIIAAGAAAVVLVGIVCICRKQRAPAKAPANAAPSSQAATSTSRNRGEPSADADAKVEYL</sequence>
<feature type="transmembrane region" description="Helical" evidence="10">
    <location>
        <begin position="907"/>
        <end position="928"/>
    </location>
</feature>
<keyword evidence="3 8" id="KW-0479">Metal-binding</keyword>
<feature type="signal peptide" evidence="11">
    <location>
        <begin position="1"/>
        <end position="19"/>
    </location>
</feature>
<dbReference type="InterPro" id="IPR001577">
    <property type="entry name" value="Peptidase_M8"/>
</dbReference>
<keyword evidence="6 8" id="KW-0482">Metalloprotease</keyword>
<dbReference type="PANTHER" id="PTHR10942:SF0">
    <property type="entry name" value="LEISHMANOLYSIN-LIKE PEPTIDASE"/>
    <property type="match status" value="1"/>
</dbReference>
<feature type="compositionally biased region" description="Basic and acidic residues" evidence="9">
    <location>
        <begin position="954"/>
        <end position="969"/>
    </location>
</feature>
<dbReference type="Gene3D" id="2.10.55.10">
    <property type="entry name" value="Leishmanolysin domain 3"/>
    <property type="match status" value="1"/>
</dbReference>
<dbReference type="FunFam" id="3.90.132.10:FF:000001">
    <property type="entry name" value="leishmanolysin-like peptidase isoform X2"/>
    <property type="match status" value="1"/>
</dbReference>
<keyword evidence="10" id="KW-0472">Membrane</keyword>
<comment type="similarity">
    <text evidence="1">Belongs to the peptidase M8 family.</text>
</comment>
<feature type="region of interest" description="Disordered" evidence="9">
    <location>
        <begin position="933"/>
        <end position="969"/>
    </location>
</feature>
<feature type="compositionally biased region" description="Pro residues" evidence="9">
    <location>
        <begin position="623"/>
        <end position="644"/>
    </location>
</feature>
<keyword evidence="10" id="KW-0812">Transmembrane</keyword>
<feature type="chain" id="PRO_5044329082" description="Leishmanolysin-like peptidase" evidence="11">
    <location>
        <begin position="20"/>
        <end position="969"/>
    </location>
</feature>
<keyword evidence="10" id="KW-1133">Transmembrane helix</keyword>
<reference evidence="12 13" key="1">
    <citation type="journal article" date="2024" name="Science">
        <title>Giant polyketide synthase enzymes in the biosynthesis of giant marine polyether toxins.</title>
        <authorList>
            <person name="Fallon T.R."/>
            <person name="Shende V.V."/>
            <person name="Wierzbicki I.H."/>
            <person name="Pendleton A.L."/>
            <person name="Watervoot N.F."/>
            <person name="Auber R.P."/>
            <person name="Gonzalez D.J."/>
            <person name="Wisecaver J.H."/>
            <person name="Moore B.S."/>
        </authorList>
    </citation>
    <scope>NUCLEOTIDE SEQUENCE [LARGE SCALE GENOMIC DNA]</scope>
    <source>
        <strain evidence="12 13">12B1</strain>
    </source>
</reference>
<evidence type="ECO:0000256" key="6">
    <source>
        <dbReference type="ARBA" id="ARBA00023049"/>
    </source>
</evidence>
<protein>
    <recommendedName>
        <fullName evidence="14">Leishmanolysin-like peptidase</fullName>
    </recommendedName>
</protein>
<feature type="compositionally biased region" description="Low complexity" evidence="9">
    <location>
        <begin position="934"/>
        <end position="953"/>
    </location>
</feature>
<keyword evidence="11" id="KW-0732">Signal</keyword>
<evidence type="ECO:0000256" key="1">
    <source>
        <dbReference type="ARBA" id="ARBA00005860"/>
    </source>
</evidence>
<evidence type="ECO:0000313" key="13">
    <source>
        <dbReference type="Proteomes" id="UP001515480"/>
    </source>
</evidence>
<dbReference type="PANTHER" id="PTHR10942">
    <property type="entry name" value="LEISHMANOLYSIN-LIKE PEPTIDASE"/>
    <property type="match status" value="1"/>
</dbReference>
<evidence type="ECO:0008006" key="14">
    <source>
        <dbReference type="Google" id="ProtNLM"/>
    </source>
</evidence>
<dbReference type="Pfam" id="PF01457">
    <property type="entry name" value="Peptidase_M8"/>
    <property type="match status" value="2"/>
</dbReference>
<dbReference type="GO" id="GO:0004222">
    <property type="term" value="F:metalloendopeptidase activity"/>
    <property type="evidence" value="ECO:0007669"/>
    <property type="project" value="InterPro"/>
</dbReference>
<feature type="binding site" evidence="8">
    <location>
        <position position="245"/>
    </location>
    <ligand>
        <name>Zn(2+)</name>
        <dbReference type="ChEBI" id="CHEBI:29105"/>
        <note>catalytic</note>
    </ligand>
</feature>
<dbReference type="EMBL" id="JBGBPQ010000012">
    <property type="protein sequence ID" value="KAL1514810.1"/>
    <property type="molecule type" value="Genomic_DNA"/>
</dbReference>
<comment type="cofactor">
    <cofactor evidence="8">
        <name>Zn(2+)</name>
        <dbReference type="ChEBI" id="CHEBI:29105"/>
    </cofactor>
    <text evidence="8">Binds 1 zinc ion per subunit.</text>
</comment>
<keyword evidence="13" id="KW-1185">Reference proteome</keyword>
<evidence type="ECO:0000256" key="9">
    <source>
        <dbReference type="SAM" id="MobiDB-lite"/>
    </source>
</evidence>
<dbReference type="GO" id="GO:0005737">
    <property type="term" value="C:cytoplasm"/>
    <property type="evidence" value="ECO:0007669"/>
    <property type="project" value="TreeGrafter"/>
</dbReference>
<feature type="binding site" evidence="8">
    <location>
        <position position="349"/>
    </location>
    <ligand>
        <name>Zn(2+)</name>
        <dbReference type="ChEBI" id="CHEBI:29105"/>
        <note>catalytic</note>
    </ligand>
</feature>
<dbReference type="GO" id="GO:0007155">
    <property type="term" value="P:cell adhesion"/>
    <property type="evidence" value="ECO:0007669"/>
    <property type="project" value="InterPro"/>
</dbReference>
<dbReference type="AlphaFoldDB" id="A0AB34J7K5"/>
<dbReference type="Gene3D" id="3.10.170.20">
    <property type="match status" value="1"/>
</dbReference>
<feature type="active site" evidence="7">
    <location>
        <position position="242"/>
    </location>
</feature>
<keyword evidence="5 8" id="KW-0862">Zinc</keyword>
<dbReference type="GO" id="GO:0016020">
    <property type="term" value="C:membrane"/>
    <property type="evidence" value="ECO:0007669"/>
    <property type="project" value="InterPro"/>
</dbReference>
<organism evidence="12 13">
    <name type="scientific">Prymnesium parvum</name>
    <name type="common">Toxic golden alga</name>
    <dbReference type="NCBI Taxonomy" id="97485"/>
    <lineage>
        <taxon>Eukaryota</taxon>
        <taxon>Haptista</taxon>
        <taxon>Haptophyta</taxon>
        <taxon>Prymnesiophyceae</taxon>
        <taxon>Prymnesiales</taxon>
        <taxon>Prymnesiaceae</taxon>
        <taxon>Prymnesium</taxon>
    </lineage>
</organism>
<proteinExistence type="inferred from homology"/>
<evidence type="ECO:0000256" key="4">
    <source>
        <dbReference type="ARBA" id="ARBA00022801"/>
    </source>
</evidence>
<evidence type="ECO:0000256" key="3">
    <source>
        <dbReference type="ARBA" id="ARBA00022723"/>
    </source>
</evidence>
<keyword evidence="2" id="KW-0645">Protease</keyword>
<evidence type="ECO:0000256" key="10">
    <source>
        <dbReference type="SAM" id="Phobius"/>
    </source>
</evidence>
<evidence type="ECO:0000313" key="12">
    <source>
        <dbReference type="EMBL" id="KAL1514810.1"/>
    </source>
</evidence>
<name>A0AB34J7K5_PRYPA</name>
<accession>A0AB34J7K5</accession>
<evidence type="ECO:0000256" key="5">
    <source>
        <dbReference type="ARBA" id="ARBA00022833"/>
    </source>
</evidence>
<dbReference type="GO" id="GO:0006508">
    <property type="term" value="P:proteolysis"/>
    <property type="evidence" value="ECO:0007669"/>
    <property type="project" value="UniProtKB-KW"/>
</dbReference>
<feature type="region of interest" description="Disordered" evidence="9">
    <location>
        <begin position="622"/>
        <end position="648"/>
    </location>
</feature>
<evidence type="ECO:0000256" key="11">
    <source>
        <dbReference type="SAM" id="SignalP"/>
    </source>
</evidence>
<dbReference type="Proteomes" id="UP001515480">
    <property type="component" value="Unassembled WGS sequence"/>
</dbReference>
<evidence type="ECO:0000256" key="7">
    <source>
        <dbReference type="PIRSR" id="PIRSR601577-1"/>
    </source>
</evidence>
<dbReference type="SUPFAM" id="SSF55486">
    <property type="entry name" value="Metalloproteases ('zincins'), catalytic domain"/>
    <property type="match status" value="1"/>
</dbReference>
<keyword evidence="4" id="KW-0378">Hydrolase</keyword>
<comment type="caution">
    <text evidence="12">The sequence shown here is derived from an EMBL/GenBank/DDBJ whole genome shotgun (WGS) entry which is preliminary data.</text>
</comment>
<gene>
    <name evidence="12" type="ORF">AB1Y20_003895</name>
</gene>
<dbReference type="Gene3D" id="3.90.132.10">
    <property type="entry name" value="Leishmanolysin , domain 2"/>
    <property type="match status" value="1"/>
</dbReference>
<feature type="binding site" evidence="8">
    <location>
        <position position="241"/>
    </location>
    <ligand>
        <name>Zn(2+)</name>
        <dbReference type="ChEBI" id="CHEBI:29105"/>
        <note>catalytic</note>
    </ligand>
</feature>